<dbReference type="Proteomes" id="UP000739565">
    <property type="component" value="Unassembled WGS sequence"/>
</dbReference>
<dbReference type="Pfam" id="PF24827">
    <property type="entry name" value="AstE_AspA_cat"/>
    <property type="match status" value="1"/>
</dbReference>
<dbReference type="PANTHER" id="PTHR37326">
    <property type="entry name" value="BLL3975 PROTEIN"/>
    <property type="match status" value="1"/>
</dbReference>
<dbReference type="AlphaFoldDB" id="A0A953NCM8"/>
<evidence type="ECO:0000256" key="1">
    <source>
        <dbReference type="ARBA" id="ARBA00001947"/>
    </source>
</evidence>
<keyword evidence="2" id="KW-0479">Metal-binding</keyword>
<name>A0A953NCM8_9BURK</name>
<evidence type="ECO:0000259" key="5">
    <source>
        <dbReference type="Pfam" id="PF24827"/>
    </source>
</evidence>
<keyword evidence="4" id="KW-0862">Zinc</keyword>
<sequence length="340" mass="37972">MALPSTLLTDLPEQIPLDQERPFQTTRIRSPIAGPKLIVTAAVHGNETCGTFAIERLVKQFESGELKLLKGFVTFVPVTNPKAYRLKRRAGDRNLNRRLMPTESPLQYEDHIANWLCPLLAEHDGLLDLHSFQSGDTAFALFGPPNNSNALEPFSHAQIEEELITRLGCKRFVYGWLSTYAKGIERRAAEVKAGRFNAQDVDVDTRYGIGTTEYMRSAGGWSLTLECSQHDDVGGRDVAYHAIVNTLTYLGMIAGAPPAAAKEFEVLGLYDVFDRFDMNDQFAKPWKSFDQIKQGECIGTRADGTQIIAERDCFIVFPNIKSQPGQEWFYLAHAGGRLGR</sequence>
<dbReference type="PANTHER" id="PTHR37326:SF1">
    <property type="entry name" value="BLL3975 PROTEIN"/>
    <property type="match status" value="1"/>
</dbReference>
<dbReference type="EMBL" id="JAHXRI010000007">
    <property type="protein sequence ID" value="MBZ1350776.1"/>
    <property type="molecule type" value="Genomic_DNA"/>
</dbReference>
<comment type="cofactor">
    <cofactor evidence="1">
        <name>Zn(2+)</name>
        <dbReference type="ChEBI" id="CHEBI:29105"/>
    </cofactor>
</comment>
<gene>
    <name evidence="6" type="ORF">KZZ10_08975</name>
</gene>
<dbReference type="Gene3D" id="3.40.630.10">
    <property type="entry name" value="Zn peptidases"/>
    <property type="match status" value="1"/>
</dbReference>
<comment type="caution">
    <text evidence="6">The sequence shown here is derived from an EMBL/GenBank/DDBJ whole genome shotgun (WGS) entry which is preliminary data.</text>
</comment>
<dbReference type="InterPro" id="IPR053138">
    <property type="entry name" value="N-alpha-Ac-DABA_deacetylase"/>
</dbReference>
<dbReference type="InterPro" id="IPR055438">
    <property type="entry name" value="AstE_AspA_cat"/>
</dbReference>
<evidence type="ECO:0000313" key="7">
    <source>
        <dbReference type="Proteomes" id="UP000739565"/>
    </source>
</evidence>
<dbReference type="RefSeq" id="WP_259661186.1">
    <property type="nucleotide sequence ID" value="NZ_JAHXRI010000007.1"/>
</dbReference>
<dbReference type="GO" id="GO:0046872">
    <property type="term" value="F:metal ion binding"/>
    <property type="evidence" value="ECO:0007669"/>
    <property type="project" value="UniProtKB-KW"/>
</dbReference>
<dbReference type="GO" id="GO:0016788">
    <property type="term" value="F:hydrolase activity, acting on ester bonds"/>
    <property type="evidence" value="ECO:0007669"/>
    <property type="project" value="InterPro"/>
</dbReference>
<keyword evidence="7" id="KW-1185">Reference proteome</keyword>
<reference evidence="6" key="1">
    <citation type="submission" date="2021-07" db="EMBL/GenBank/DDBJ databases">
        <title>New genus and species of the family Alcaligenaceae.</title>
        <authorList>
            <person name="Hahn M.W."/>
        </authorList>
    </citation>
    <scope>NUCLEOTIDE SEQUENCE</scope>
    <source>
        <strain evidence="6">LF4-65</strain>
    </source>
</reference>
<evidence type="ECO:0000313" key="6">
    <source>
        <dbReference type="EMBL" id="MBZ1350776.1"/>
    </source>
</evidence>
<accession>A0A953NCM8</accession>
<evidence type="ECO:0000256" key="4">
    <source>
        <dbReference type="ARBA" id="ARBA00022833"/>
    </source>
</evidence>
<evidence type="ECO:0000256" key="2">
    <source>
        <dbReference type="ARBA" id="ARBA00022723"/>
    </source>
</evidence>
<evidence type="ECO:0000256" key="3">
    <source>
        <dbReference type="ARBA" id="ARBA00022801"/>
    </source>
</evidence>
<keyword evidence="3" id="KW-0378">Hydrolase</keyword>
<protein>
    <submittedName>
        <fullName evidence="6">Succinylglutamate desuccinylase/aspartoacylase family protein</fullName>
    </submittedName>
</protein>
<feature type="domain" description="Succinylglutamate desuccinylase/Aspartoacylase catalytic" evidence="5">
    <location>
        <begin position="33"/>
        <end position="131"/>
    </location>
</feature>
<organism evidence="6 7">
    <name type="scientific">Zwartia hollandica</name>
    <dbReference type="NCBI Taxonomy" id="324606"/>
    <lineage>
        <taxon>Bacteria</taxon>
        <taxon>Pseudomonadati</taxon>
        <taxon>Pseudomonadota</taxon>
        <taxon>Betaproteobacteria</taxon>
        <taxon>Burkholderiales</taxon>
        <taxon>Alcaligenaceae</taxon>
        <taxon>Zwartia</taxon>
    </lineage>
</organism>
<dbReference type="SUPFAM" id="SSF53187">
    <property type="entry name" value="Zn-dependent exopeptidases"/>
    <property type="match status" value="1"/>
</dbReference>
<proteinExistence type="predicted"/>